<dbReference type="EMBL" id="LRGC01000016">
    <property type="protein sequence ID" value="KWR52993.1"/>
    <property type="molecule type" value="Genomic_DNA"/>
</dbReference>
<comment type="caution">
    <text evidence="1">The sequence shown here is derived from an EMBL/GenBank/DDBJ whole genome shotgun (WGS) entry which is preliminary data.</text>
</comment>
<reference evidence="1 2" key="1">
    <citation type="journal article" date="2016" name="BMC Genomics">
        <title>Type VI secretion systems of human gut Bacteroidales segregate into three genetic architectures, two of which are contained on mobile genetic elements.</title>
        <authorList>
            <person name="Coyne M.J."/>
            <person name="Roelofs K.G."/>
            <person name="Comstock L.E."/>
        </authorList>
    </citation>
    <scope>NUCLEOTIDE SEQUENCE [LARGE SCALE GENOMIC DNA]</scope>
    <source>
        <strain evidence="1 2">CL09T03C01</strain>
    </source>
</reference>
<accession>A0A125MF55</accession>
<gene>
    <name evidence="1" type="ORF">AA415_02671</name>
</gene>
<keyword evidence="2" id="KW-1185">Reference proteome</keyword>
<proteinExistence type="predicted"/>
<dbReference type="Proteomes" id="UP000056419">
    <property type="component" value="Unassembled WGS sequence"/>
</dbReference>
<organism evidence="1 2">
    <name type="scientific">Bacteroides stercoris</name>
    <dbReference type="NCBI Taxonomy" id="46506"/>
    <lineage>
        <taxon>Bacteria</taxon>
        <taxon>Pseudomonadati</taxon>
        <taxon>Bacteroidota</taxon>
        <taxon>Bacteroidia</taxon>
        <taxon>Bacteroidales</taxon>
        <taxon>Bacteroidaceae</taxon>
        <taxon>Bacteroides</taxon>
    </lineage>
</organism>
<protein>
    <submittedName>
        <fullName evidence="1">Uncharacterized protein</fullName>
    </submittedName>
</protein>
<evidence type="ECO:0000313" key="1">
    <source>
        <dbReference type="EMBL" id="KWR52993.1"/>
    </source>
</evidence>
<sequence>MYRRFLNKDDYLGIITEDALLQLTRGKDICFVQAEQAAEASIMDYLTENYEIERELNRGKFIFEYDRRISYPIGCHFYLDGKICEVIQAINGYKAPCPTSYWHETEEILNLEEIEQYSQMKNYRPGDVAKFLGRAYICDIANGIDFNDIRIPEVNAWEMVNTYKWDTVPYNEWEIVEYEGKFFTLLTTDNYDYLVNPMESDCWGMIGEYDPSLNSYELSEHEYVEYKGKIYYPIINPNADVPELERNIRHHDPRNYNLKRHMVQLSLYELHKLISPNNISTVRIDDYDHSMQWLKDASRLKLNPQIPRKIDNKKEPLTDWQMATFQTSYDPYQNPWHV</sequence>
<dbReference type="STRING" id="46506.AA415_02671"/>
<dbReference type="AlphaFoldDB" id="A0A125MF55"/>
<dbReference type="RefSeq" id="WP_060386312.1">
    <property type="nucleotide sequence ID" value="NZ_LRGC01000016.1"/>
</dbReference>
<name>A0A125MF55_BACSE</name>
<evidence type="ECO:0000313" key="2">
    <source>
        <dbReference type="Proteomes" id="UP000056419"/>
    </source>
</evidence>
<dbReference type="PATRIC" id="fig|46506.5.peg.2865"/>